<feature type="compositionally biased region" description="Low complexity" evidence="1">
    <location>
        <begin position="9"/>
        <end position="24"/>
    </location>
</feature>
<dbReference type="InterPro" id="IPR038883">
    <property type="entry name" value="AN11006-like"/>
</dbReference>
<reference evidence="4" key="1">
    <citation type="journal article" date="2023" name="Mol. Phylogenet. Evol.">
        <title>Genome-scale phylogeny and comparative genomics of the fungal order Sordariales.</title>
        <authorList>
            <person name="Hensen N."/>
            <person name="Bonometti L."/>
            <person name="Westerberg I."/>
            <person name="Brannstrom I.O."/>
            <person name="Guillou S."/>
            <person name="Cros-Aarteil S."/>
            <person name="Calhoun S."/>
            <person name="Haridas S."/>
            <person name="Kuo A."/>
            <person name="Mondo S."/>
            <person name="Pangilinan J."/>
            <person name="Riley R."/>
            <person name="LaButti K."/>
            <person name="Andreopoulos B."/>
            <person name="Lipzen A."/>
            <person name="Chen C."/>
            <person name="Yan M."/>
            <person name="Daum C."/>
            <person name="Ng V."/>
            <person name="Clum A."/>
            <person name="Steindorff A."/>
            <person name="Ohm R.A."/>
            <person name="Martin F."/>
            <person name="Silar P."/>
            <person name="Natvig D.O."/>
            <person name="Lalanne C."/>
            <person name="Gautier V."/>
            <person name="Ament-Velasquez S.L."/>
            <person name="Kruys A."/>
            <person name="Hutchinson M.I."/>
            <person name="Powell A.J."/>
            <person name="Barry K."/>
            <person name="Miller A.N."/>
            <person name="Grigoriev I.V."/>
            <person name="Debuchy R."/>
            <person name="Gladieux P."/>
            <person name="Hiltunen Thoren M."/>
            <person name="Johannesson H."/>
        </authorList>
    </citation>
    <scope>NUCLEOTIDE SEQUENCE [LARGE SCALE GENOMIC DNA]</scope>
    <source>
        <strain evidence="4">CBS 284.82</strain>
    </source>
</reference>
<dbReference type="AlphaFoldDB" id="A0AAN6P9M4"/>
<evidence type="ECO:0000256" key="1">
    <source>
        <dbReference type="SAM" id="MobiDB-lite"/>
    </source>
</evidence>
<dbReference type="Pfam" id="PF24864">
    <property type="entry name" value="DUF7730"/>
    <property type="match status" value="1"/>
</dbReference>
<proteinExistence type="predicted"/>
<accession>A0AAN6P9M4</accession>
<keyword evidence="4" id="KW-1185">Reference proteome</keyword>
<feature type="domain" description="DUF7730" evidence="2">
    <location>
        <begin position="37"/>
        <end position="146"/>
    </location>
</feature>
<feature type="region of interest" description="Disordered" evidence="1">
    <location>
        <begin position="1"/>
        <end position="27"/>
    </location>
</feature>
<organism evidence="3 4">
    <name type="scientific">Parachaetomium inaequale</name>
    <dbReference type="NCBI Taxonomy" id="2588326"/>
    <lineage>
        <taxon>Eukaryota</taxon>
        <taxon>Fungi</taxon>
        <taxon>Dikarya</taxon>
        <taxon>Ascomycota</taxon>
        <taxon>Pezizomycotina</taxon>
        <taxon>Sordariomycetes</taxon>
        <taxon>Sordariomycetidae</taxon>
        <taxon>Sordariales</taxon>
        <taxon>Chaetomiaceae</taxon>
        <taxon>Parachaetomium</taxon>
    </lineage>
</organism>
<dbReference type="EMBL" id="MU854534">
    <property type="protein sequence ID" value="KAK4033367.1"/>
    <property type="molecule type" value="Genomic_DNA"/>
</dbReference>
<dbReference type="Proteomes" id="UP001303115">
    <property type="component" value="Unassembled WGS sequence"/>
</dbReference>
<protein>
    <recommendedName>
        <fullName evidence="2">DUF7730 domain-containing protein</fullName>
    </recommendedName>
</protein>
<gene>
    <name evidence="3" type="ORF">C8A01DRAFT_40156</name>
</gene>
<dbReference type="PANTHER" id="PTHR42085:SF2">
    <property type="entry name" value="F-BOX DOMAIN-CONTAINING PROTEIN"/>
    <property type="match status" value="1"/>
</dbReference>
<comment type="caution">
    <text evidence="3">The sequence shown here is derived from an EMBL/GenBank/DDBJ whole genome shotgun (WGS) entry which is preliminary data.</text>
</comment>
<dbReference type="PANTHER" id="PTHR42085">
    <property type="entry name" value="F-BOX DOMAIN-CONTAINING PROTEIN"/>
    <property type="match status" value="1"/>
</dbReference>
<sequence>MDDSTIEIPNSSSSEPVALSASAPTPTLPDTPGHFRFMRLPAELRLMVYRESLVPVQQIHLNCSTPRKFTCTSGASDRHPDICTGLLRVCHQITAEALPVLYGENSFVFLAHDLYRKAARCRAFSDANLLLLRTLRIVHPCKWDHYSSPWRPLAPQPAAPPNPDFWRAILGNLDSLTVVISIRCVGDEARDLTDDVANHAENNPNAARPVKAAMRFYDAGLPPSLVVHRRVLCDKFGDGSSHTFEKTTKKCDPLHRYIEKLWLEGS</sequence>
<evidence type="ECO:0000313" key="4">
    <source>
        <dbReference type="Proteomes" id="UP001303115"/>
    </source>
</evidence>
<evidence type="ECO:0000313" key="3">
    <source>
        <dbReference type="EMBL" id="KAK4033367.1"/>
    </source>
</evidence>
<name>A0AAN6P9M4_9PEZI</name>
<evidence type="ECO:0000259" key="2">
    <source>
        <dbReference type="Pfam" id="PF24864"/>
    </source>
</evidence>
<dbReference type="InterPro" id="IPR056632">
    <property type="entry name" value="DUF7730"/>
</dbReference>